<evidence type="ECO:0000313" key="4">
    <source>
        <dbReference type="Proteomes" id="UP000182334"/>
    </source>
</evidence>
<dbReference type="EMBL" id="LT635761">
    <property type="protein sequence ID" value="SGZ57761.1"/>
    <property type="molecule type" value="Genomic_DNA"/>
</dbReference>
<dbReference type="STRING" id="45354.A0A1L0C2D4"/>
<evidence type="ECO:0000313" key="3">
    <source>
        <dbReference type="EMBL" id="SGZ57761.1"/>
    </source>
</evidence>
<feature type="compositionally biased region" description="Basic and acidic residues" evidence="1">
    <location>
        <begin position="121"/>
        <end position="130"/>
    </location>
</feature>
<name>A0A1L0C2D4_9ASCO</name>
<keyword evidence="4" id="KW-1185">Reference proteome</keyword>
<feature type="compositionally biased region" description="Acidic residues" evidence="1">
    <location>
        <begin position="178"/>
        <end position="189"/>
    </location>
</feature>
<protein>
    <submittedName>
        <fullName evidence="3">CIC11C00000001372</fullName>
    </submittedName>
</protein>
<dbReference type="AlphaFoldDB" id="A0A1L0C2D4"/>
<feature type="compositionally biased region" description="Polar residues" evidence="1">
    <location>
        <begin position="131"/>
        <end position="142"/>
    </location>
</feature>
<sequence>MSTYFEQEVPQAHTENSNQCNNIAMWNDDSCVSQNDSYYSLSPSIVQYPNSQGRFDTQSDYPEVIDRRIVAPNYNIKRNNYPGSSVITPNHKRLMLSHYLYSETENQFQNLKLRSQQCSDSADRTTESDFSRPNSHYHSPDSNLGYDNPNQQFPLFGKPCPTCKCRCRSWPLNAGNQEQDDANLEDENGIPEGDNGRYSIFRSNCKSDIFEDSEDGTRLKQVELKFTSDISFKTINQIPWTAKEENEGRRIIRVTRVQRKNILSLELLIIAQLSQHLNQTSGSNYVEVSCIKYIHSNRGRVNYLITSVEVIKIIELLTGSAWRDPLLRRIERGRLRSNLATLWLKEFLAIKSNHTNKACLKLLEQLSNYKIRKPYNVWKDLRLMHWDNLIVALSKVLGFYRVRTSSNSPSV</sequence>
<gene>
    <name evidence="3" type="ORF">SAMEA4029010_CIC11G00000001372</name>
</gene>
<feature type="region of interest" description="Disordered" evidence="1">
    <location>
        <begin position="115"/>
        <end position="150"/>
    </location>
</feature>
<dbReference type="Proteomes" id="UP000182334">
    <property type="component" value="Chromosome VI"/>
</dbReference>
<reference evidence="3 4" key="1">
    <citation type="submission" date="2016-10" db="EMBL/GenBank/DDBJ databases">
        <authorList>
            <person name="de Groot N.N."/>
        </authorList>
    </citation>
    <scope>NUCLEOTIDE SEQUENCE [LARGE SCALE GENOMIC DNA]</scope>
    <source>
        <strain evidence="3 4">CBS 141442</strain>
    </source>
</reference>
<dbReference type="Pfam" id="PF23305">
    <property type="entry name" value="DUF7082"/>
    <property type="match status" value="1"/>
</dbReference>
<organism evidence="3 4">
    <name type="scientific">Sungouiella intermedia</name>
    <dbReference type="NCBI Taxonomy" id="45354"/>
    <lineage>
        <taxon>Eukaryota</taxon>
        <taxon>Fungi</taxon>
        <taxon>Dikarya</taxon>
        <taxon>Ascomycota</taxon>
        <taxon>Saccharomycotina</taxon>
        <taxon>Pichiomycetes</taxon>
        <taxon>Metschnikowiaceae</taxon>
        <taxon>Sungouiella</taxon>
    </lineage>
</organism>
<dbReference type="InterPro" id="IPR055509">
    <property type="entry name" value="DUF7082"/>
</dbReference>
<feature type="region of interest" description="Disordered" evidence="1">
    <location>
        <begin position="176"/>
        <end position="195"/>
    </location>
</feature>
<proteinExistence type="predicted"/>
<feature type="domain" description="DUF7082" evidence="2">
    <location>
        <begin position="234"/>
        <end position="397"/>
    </location>
</feature>
<evidence type="ECO:0000256" key="1">
    <source>
        <dbReference type="SAM" id="MobiDB-lite"/>
    </source>
</evidence>
<accession>A0A1L0C2D4</accession>
<evidence type="ECO:0000259" key="2">
    <source>
        <dbReference type="Pfam" id="PF23305"/>
    </source>
</evidence>